<dbReference type="SUPFAM" id="SSF51569">
    <property type="entry name" value="Aldolase"/>
    <property type="match status" value="1"/>
</dbReference>
<dbReference type="AlphaFoldDB" id="A0A2M7ATN0"/>
<gene>
    <name evidence="3" type="ORF">COS77_04010</name>
</gene>
<proteinExistence type="predicted"/>
<dbReference type="InterPro" id="IPR052899">
    <property type="entry name" value="Class-I_DAHP_synthase"/>
</dbReference>
<name>A0A2M7ATN0_9BACT</name>
<organism evidence="3 4">
    <name type="scientific">Candidatus Roizmanbacteria bacterium CG06_land_8_20_14_3_00_34_14</name>
    <dbReference type="NCBI Taxonomy" id="1974848"/>
    <lineage>
        <taxon>Bacteria</taxon>
        <taxon>Candidatus Roizmaniibacteriota</taxon>
    </lineage>
</organism>
<evidence type="ECO:0000313" key="4">
    <source>
        <dbReference type="Proteomes" id="UP000229001"/>
    </source>
</evidence>
<evidence type="ECO:0000313" key="3">
    <source>
        <dbReference type="EMBL" id="PIU73980.1"/>
    </source>
</evidence>
<evidence type="ECO:0000256" key="1">
    <source>
        <dbReference type="ARBA" id="ARBA00022679"/>
    </source>
</evidence>
<evidence type="ECO:0000259" key="2">
    <source>
        <dbReference type="Pfam" id="PF00793"/>
    </source>
</evidence>
<sequence>MKTKQKIIIAGPCAAESEEQVINCAKELKKRDIKIMRASLWKPRTSPGFEGVGEKGIDWFAQVTKMGITVATEVLFPDQVTQVLKIIKKKGNPNKILFWIGSRNQNHYLQREIARKIKDEAPKSVKLLIKNQPWREERHWLGIVDHIFSSGLAKERIILNHRGFSPKGENPFGLRNLPDFEMAMKVKNLTGLPMIIDPSHIGGTVENVFLIMEKAKQYNFDGAMIEVHPEPKIAKSDAKQQLTFKELDKILKIVK</sequence>
<feature type="domain" description="DAHP synthetase I/KDSA" evidence="2">
    <location>
        <begin position="5"/>
        <end position="254"/>
    </location>
</feature>
<dbReference type="Proteomes" id="UP000229001">
    <property type="component" value="Unassembled WGS sequence"/>
</dbReference>
<dbReference type="InterPro" id="IPR006218">
    <property type="entry name" value="DAHP1/KDSA"/>
</dbReference>
<keyword evidence="1" id="KW-0808">Transferase</keyword>
<reference evidence="4" key="1">
    <citation type="submission" date="2017-09" db="EMBL/GenBank/DDBJ databases">
        <title>Depth-based differentiation of microbial function through sediment-hosted aquifers and enrichment of novel symbionts in the deep terrestrial subsurface.</title>
        <authorList>
            <person name="Probst A.J."/>
            <person name="Ladd B."/>
            <person name="Jarett J.K."/>
            <person name="Geller-Mcgrath D.E."/>
            <person name="Sieber C.M.K."/>
            <person name="Emerson J.B."/>
            <person name="Anantharaman K."/>
            <person name="Thomas B.C."/>
            <person name="Malmstrom R."/>
            <person name="Stieglmeier M."/>
            <person name="Klingl A."/>
            <person name="Woyke T."/>
            <person name="Ryan C.M."/>
            <person name="Banfield J.F."/>
        </authorList>
    </citation>
    <scope>NUCLEOTIDE SEQUENCE [LARGE SCALE GENOMIC DNA]</scope>
</reference>
<dbReference type="PANTHER" id="PTHR43018:SF1">
    <property type="entry name" value="PROTEIN AROA(G)"/>
    <property type="match status" value="1"/>
</dbReference>
<dbReference type="EMBL" id="PEVZ01000063">
    <property type="protein sequence ID" value="PIU73980.1"/>
    <property type="molecule type" value="Genomic_DNA"/>
</dbReference>
<dbReference type="Gene3D" id="3.20.20.70">
    <property type="entry name" value="Aldolase class I"/>
    <property type="match status" value="1"/>
</dbReference>
<dbReference type="GO" id="GO:0016740">
    <property type="term" value="F:transferase activity"/>
    <property type="evidence" value="ECO:0007669"/>
    <property type="project" value="UniProtKB-KW"/>
</dbReference>
<comment type="caution">
    <text evidence="3">The sequence shown here is derived from an EMBL/GenBank/DDBJ whole genome shotgun (WGS) entry which is preliminary data.</text>
</comment>
<dbReference type="InterPro" id="IPR013785">
    <property type="entry name" value="Aldolase_TIM"/>
</dbReference>
<protein>
    <recommendedName>
        <fullName evidence="2">DAHP synthetase I/KDSA domain-containing protein</fullName>
    </recommendedName>
</protein>
<dbReference type="Pfam" id="PF00793">
    <property type="entry name" value="DAHP_synth_1"/>
    <property type="match status" value="1"/>
</dbReference>
<accession>A0A2M7ATN0</accession>
<dbReference type="PANTHER" id="PTHR43018">
    <property type="entry name" value="PHOSPHO-2-DEHYDRO-3-DEOXYHEPTONATE ALDOLASE"/>
    <property type="match status" value="1"/>
</dbReference>